<dbReference type="Proteomes" id="UP000299102">
    <property type="component" value="Unassembled WGS sequence"/>
</dbReference>
<keyword evidence="2" id="KW-1185">Reference proteome</keyword>
<evidence type="ECO:0000313" key="2">
    <source>
        <dbReference type="Proteomes" id="UP000299102"/>
    </source>
</evidence>
<name>A0A4C1X319_EUMVA</name>
<sequence>MLQLEERVCRPAARPARPRPGSPYNGNTILARCNFVPAGAPLADTAHCFWTCNDNRWTRNVIITLIKSTVDVVIYVNALILARSSMNIPRVSIVMIVVTPVSALSFH</sequence>
<evidence type="ECO:0000313" key="1">
    <source>
        <dbReference type="EMBL" id="GBP58128.1"/>
    </source>
</evidence>
<accession>A0A4C1X319</accession>
<dbReference type="EMBL" id="BGZK01000727">
    <property type="protein sequence ID" value="GBP58128.1"/>
    <property type="molecule type" value="Genomic_DNA"/>
</dbReference>
<protein>
    <submittedName>
        <fullName evidence="1">Uncharacterized protein</fullName>
    </submittedName>
</protein>
<dbReference type="AlphaFoldDB" id="A0A4C1X319"/>
<organism evidence="1 2">
    <name type="scientific">Eumeta variegata</name>
    <name type="common">Bagworm moth</name>
    <name type="synonym">Eumeta japonica</name>
    <dbReference type="NCBI Taxonomy" id="151549"/>
    <lineage>
        <taxon>Eukaryota</taxon>
        <taxon>Metazoa</taxon>
        <taxon>Ecdysozoa</taxon>
        <taxon>Arthropoda</taxon>
        <taxon>Hexapoda</taxon>
        <taxon>Insecta</taxon>
        <taxon>Pterygota</taxon>
        <taxon>Neoptera</taxon>
        <taxon>Endopterygota</taxon>
        <taxon>Lepidoptera</taxon>
        <taxon>Glossata</taxon>
        <taxon>Ditrysia</taxon>
        <taxon>Tineoidea</taxon>
        <taxon>Psychidae</taxon>
        <taxon>Oiketicinae</taxon>
        <taxon>Eumeta</taxon>
    </lineage>
</organism>
<proteinExistence type="predicted"/>
<gene>
    <name evidence="1" type="ORF">EVAR_40673_1</name>
</gene>
<comment type="caution">
    <text evidence="1">The sequence shown here is derived from an EMBL/GenBank/DDBJ whole genome shotgun (WGS) entry which is preliminary data.</text>
</comment>
<reference evidence="1 2" key="1">
    <citation type="journal article" date="2019" name="Commun. Biol.">
        <title>The bagworm genome reveals a unique fibroin gene that provides high tensile strength.</title>
        <authorList>
            <person name="Kono N."/>
            <person name="Nakamura H."/>
            <person name="Ohtoshi R."/>
            <person name="Tomita M."/>
            <person name="Numata K."/>
            <person name="Arakawa K."/>
        </authorList>
    </citation>
    <scope>NUCLEOTIDE SEQUENCE [LARGE SCALE GENOMIC DNA]</scope>
</reference>